<dbReference type="OrthoDB" id="9807456at2"/>
<dbReference type="HAMAP" id="MF_01405">
    <property type="entry name" value="Non_canon_purine_NTPase"/>
    <property type="match status" value="1"/>
</dbReference>
<dbReference type="InterPro" id="IPR020922">
    <property type="entry name" value="dITP/XTP_pyrophosphatase"/>
</dbReference>
<dbReference type="EMBL" id="ASJR01000002">
    <property type="protein sequence ID" value="ERP39090.1"/>
    <property type="molecule type" value="Genomic_DNA"/>
</dbReference>
<evidence type="ECO:0000256" key="5">
    <source>
        <dbReference type="ARBA" id="ARBA00022801"/>
    </source>
</evidence>
<dbReference type="PANTHER" id="PTHR11067:SF9">
    <property type="entry name" value="INOSINE TRIPHOSPHATE PYROPHOSPHATASE"/>
    <property type="match status" value="1"/>
</dbReference>
<dbReference type="InterPro" id="IPR002637">
    <property type="entry name" value="RdgB/HAM1"/>
</dbReference>
<comment type="catalytic activity">
    <reaction evidence="9 10">
        <text>XTP + H2O = XMP + diphosphate + H(+)</text>
        <dbReference type="Rhea" id="RHEA:28610"/>
        <dbReference type="ChEBI" id="CHEBI:15377"/>
        <dbReference type="ChEBI" id="CHEBI:15378"/>
        <dbReference type="ChEBI" id="CHEBI:33019"/>
        <dbReference type="ChEBI" id="CHEBI:57464"/>
        <dbReference type="ChEBI" id="CHEBI:61314"/>
        <dbReference type="EC" id="3.6.1.66"/>
    </reaction>
</comment>
<keyword evidence="7 10" id="KW-0546">Nucleotide metabolism</keyword>
<keyword evidence="6 10" id="KW-0460">Magnesium</keyword>
<protein>
    <recommendedName>
        <fullName evidence="10">dITP/XTP pyrophosphatase</fullName>
        <ecNumber evidence="10">3.6.1.66</ecNumber>
    </recommendedName>
    <alternativeName>
        <fullName evidence="10">Non-canonical purine NTP pyrophosphatase</fullName>
    </alternativeName>
    <alternativeName>
        <fullName evidence="10">Non-standard purine NTP pyrophosphatase</fullName>
    </alternativeName>
    <alternativeName>
        <fullName evidence="10">Nucleoside-triphosphate diphosphatase</fullName>
    </alternativeName>
    <alternativeName>
        <fullName evidence="10">Nucleoside-triphosphate pyrophosphatase</fullName>
        <shortName evidence="10">NTPase</shortName>
    </alternativeName>
</protein>
<dbReference type="STRING" id="1313304.CALK_0256"/>
<sequence length="203" mass="22322">MNLIIASGNQHKVREIRDYLSPRIPALQISSLRDLYSSVPDIPETGTTFEENSLQKARWLYAKHSGWIIADDSGLEVNALQGAPGVYSARYAGEPCNDSANNAKLLSELSGVAPEKRTARYRAVITLLSPENKAHTFSGSCEGTIAETPSGTEGFGYDPLFIPTGYTRSFAELGDKIKEKISHRSSALRAMAEKFPQYLAFYQ</sequence>
<dbReference type="GO" id="GO:0005829">
    <property type="term" value="C:cytosol"/>
    <property type="evidence" value="ECO:0007669"/>
    <property type="project" value="TreeGrafter"/>
</dbReference>
<dbReference type="GO" id="GO:0036222">
    <property type="term" value="F:XTP diphosphatase activity"/>
    <property type="evidence" value="ECO:0007669"/>
    <property type="project" value="UniProtKB-UniRule"/>
</dbReference>
<evidence type="ECO:0000256" key="3">
    <source>
        <dbReference type="ARBA" id="ARBA00022723"/>
    </source>
</evidence>
<keyword evidence="3 10" id="KW-0479">Metal-binding</keyword>
<dbReference type="AlphaFoldDB" id="U7D809"/>
<organism evidence="12 13">
    <name type="scientific">Chitinivibrio alkaliphilus ACht1</name>
    <dbReference type="NCBI Taxonomy" id="1313304"/>
    <lineage>
        <taxon>Bacteria</taxon>
        <taxon>Pseudomonadati</taxon>
        <taxon>Fibrobacterota</taxon>
        <taxon>Chitinivibrionia</taxon>
        <taxon>Chitinivibrionales</taxon>
        <taxon>Chitinivibrionaceae</taxon>
        <taxon>Chitinivibrio</taxon>
    </lineage>
</organism>
<comment type="caution">
    <text evidence="10">Lacks conserved residue(s) required for the propagation of feature annotation.</text>
</comment>
<comment type="cofactor">
    <cofactor evidence="10">
        <name>Mg(2+)</name>
        <dbReference type="ChEBI" id="CHEBI:18420"/>
    </cofactor>
    <text evidence="10">Binds 1 Mg(2+) ion per subunit.</text>
</comment>
<evidence type="ECO:0000256" key="10">
    <source>
        <dbReference type="HAMAP-Rule" id="MF_01405"/>
    </source>
</evidence>
<feature type="active site" description="Proton acceptor" evidence="10">
    <location>
        <position position="72"/>
    </location>
</feature>
<evidence type="ECO:0000256" key="6">
    <source>
        <dbReference type="ARBA" id="ARBA00022842"/>
    </source>
</evidence>
<evidence type="ECO:0000256" key="2">
    <source>
        <dbReference type="ARBA" id="ARBA00011738"/>
    </source>
</evidence>
<feature type="binding site" evidence="10">
    <location>
        <position position="178"/>
    </location>
    <ligand>
        <name>substrate</name>
    </ligand>
</feature>
<evidence type="ECO:0000256" key="8">
    <source>
        <dbReference type="ARBA" id="ARBA00051875"/>
    </source>
</evidence>
<dbReference type="EC" id="3.6.1.66" evidence="10"/>
<feature type="binding site" evidence="10">
    <location>
        <position position="73"/>
    </location>
    <ligand>
        <name>substrate</name>
    </ligand>
</feature>
<evidence type="ECO:0000313" key="13">
    <source>
        <dbReference type="Proteomes" id="UP000017148"/>
    </source>
</evidence>
<dbReference type="Gene3D" id="3.90.950.10">
    <property type="match status" value="1"/>
</dbReference>
<feature type="binding site" evidence="10">
    <location>
        <position position="72"/>
    </location>
    <ligand>
        <name>Mg(2+)</name>
        <dbReference type="ChEBI" id="CHEBI:18420"/>
    </ligand>
</feature>
<evidence type="ECO:0000256" key="7">
    <source>
        <dbReference type="ARBA" id="ARBA00023080"/>
    </source>
</evidence>
<dbReference type="GO" id="GO:0017111">
    <property type="term" value="F:ribonucleoside triphosphate phosphatase activity"/>
    <property type="evidence" value="ECO:0007669"/>
    <property type="project" value="InterPro"/>
</dbReference>
<accession>U7D809</accession>
<dbReference type="CDD" id="cd00515">
    <property type="entry name" value="HAM1"/>
    <property type="match status" value="1"/>
</dbReference>
<reference evidence="12 13" key="1">
    <citation type="journal article" date="2013" name="Environ. Microbiol.">
        <title>Genome analysis of Chitinivibrio alkaliphilus gen. nov., sp. nov., a novel extremely haloalkaliphilic anaerobic chitinolytic bacterium from the candidate phylum Termite Group 3.</title>
        <authorList>
            <person name="Sorokin D.Y."/>
            <person name="Gumerov V.M."/>
            <person name="Rakitin A.L."/>
            <person name="Beletsky A.V."/>
            <person name="Damste J.S."/>
            <person name="Muyzer G."/>
            <person name="Mardanov A.V."/>
            <person name="Ravin N.V."/>
        </authorList>
    </citation>
    <scope>NUCLEOTIDE SEQUENCE [LARGE SCALE GENOMIC DNA]</scope>
    <source>
        <strain evidence="12 13">ACht1</strain>
    </source>
</reference>
<dbReference type="PATRIC" id="fig|1313304.3.peg.238"/>
<dbReference type="eggNOG" id="COG0127">
    <property type="taxonomic scope" value="Bacteria"/>
</dbReference>
<dbReference type="GO" id="GO:0035870">
    <property type="term" value="F:dITP diphosphatase activity"/>
    <property type="evidence" value="ECO:0007669"/>
    <property type="project" value="UniProtKB-UniRule"/>
</dbReference>
<comment type="function">
    <text evidence="10">Pyrophosphatase that catalyzes the hydrolysis of nucleoside triphosphates to their monophosphate derivatives, with a high preference for the non-canonical purine nucleotides XTP (xanthosine triphosphate), dITP (deoxyinosine triphosphate) and ITP. Seems to function as a house-cleaning enzyme that removes non-canonical purine nucleotides from the nucleotide pool, thus preventing their incorporation into DNA/RNA and avoiding chromosomal lesions.</text>
</comment>
<comment type="subunit">
    <text evidence="2 10">Homodimer.</text>
</comment>
<feature type="binding site" evidence="10">
    <location>
        <begin position="7"/>
        <end position="12"/>
    </location>
    <ligand>
        <name>substrate</name>
    </ligand>
</feature>
<dbReference type="RefSeq" id="WP_022635803.1">
    <property type="nucleotide sequence ID" value="NZ_ASJR01000002.1"/>
</dbReference>
<keyword evidence="13" id="KW-1185">Reference proteome</keyword>
<evidence type="ECO:0000256" key="11">
    <source>
        <dbReference type="RuleBase" id="RU003781"/>
    </source>
</evidence>
<dbReference type="FunFam" id="3.90.950.10:FF:000001">
    <property type="entry name" value="dITP/XTP pyrophosphatase"/>
    <property type="match status" value="1"/>
</dbReference>
<comment type="catalytic activity">
    <reaction evidence="8 10">
        <text>dITP + H2O = dIMP + diphosphate + H(+)</text>
        <dbReference type="Rhea" id="RHEA:28342"/>
        <dbReference type="ChEBI" id="CHEBI:15377"/>
        <dbReference type="ChEBI" id="CHEBI:15378"/>
        <dbReference type="ChEBI" id="CHEBI:33019"/>
        <dbReference type="ChEBI" id="CHEBI:61194"/>
        <dbReference type="ChEBI" id="CHEBI:61382"/>
        <dbReference type="EC" id="3.6.1.66"/>
    </reaction>
</comment>
<dbReference type="PANTHER" id="PTHR11067">
    <property type="entry name" value="INOSINE TRIPHOSPHATE PYROPHOSPHATASE/HAM1 PROTEIN"/>
    <property type="match status" value="1"/>
</dbReference>
<dbReference type="GO" id="GO:0009117">
    <property type="term" value="P:nucleotide metabolic process"/>
    <property type="evidence" value="ECO:0007669"/>
    <property type="project" value="UniProtKB-KW"/>
</dbReference>
<comment type="catalytic activity">
    <reaction evidence="10">
        <text>ITP + H2O = IMP + diphosphate + H(+)</text>
        <dbReference type="Rhea" id="RHEA:29399"/>
        <dbReference type="ChEBI" id="CHEBI:15377"/>
        <dbReference type="ChEBI" id="CHEBI:15378"/>
        <dbReference type="ChEBI" id="CHEBI:33019"/>
        <dbReference type="ChEBI" id="CHEBI:58053"/>
        <dbReference type="ChEBI" id="CHEBI:61402"/>
        <dbReference type="EC" id="3.6.1.66"/>
    </reaction>
</comment>
<dbReference type="GO" id="GO:0046872">
    <property type="term" value="F:metal ion binding"/>
    <property type="evidence" value="ECO:0007669"/>
    <property type="project" value="UniProtKB-KW"/>
</dbReference>
<evidence type="ECO:0000313" key="12">
    <source>
        <dbReference type="EMBL" id="ERP39090.1"/>
    </source>
</evidence>
<evidence type="ECO:0000256" key="9">
    <source>
        <dbReference type="ARBA" id="ARBA00052017"/>
    </source>
</evidence>
<comment type="caution">
    <text evidence="12">The sequence shown here is derived from an EMBL/GenBank/DDBJ whole genome shotgun (WGS) entry which is preliminary data.</text>
</comment>
<feature type="binding site" evidence="10">
    <location>
        <begin position="155"/>
        <end position="158"/>
    </location>
    <ligand>
        <name>substrate</name>
    </ligand>
</feature>
<proteinExistence type="inferred from homology"/>
<dbReference type="Pfam" id="PF01725">
    <property type="entry name" value="Ham1p_like"/>
    <property type="match status" value="1"/>
</dbReference>
<comment type="similarity">
    <text evidence="1 10 11">Belongs to the HAM1 NTPase family.</text>
</comment>
<dbReference type="SUPFAM" id="SSF52972">
    <property type="entry name" value="ITPase-like"/>
    <property type="match status" value="1"/>
</dbReference>
<keyword evidence="5 10" id="KW-0378">Hydrolase</keyword>
<evidence type="ECO:0000256" key="1">
    <source>
        <dbReference type="ARBA" id="ARBA00008023"/>
    </source>
</evidence>
<dbReference type="GO" id="GO:0009146">
    <property type="term" value="P:purine nucleoside triphosphate catabolic process"/>
    <property type="evidence" value="ECO:0007669"/>
    <property type="project" value="UniProtKB-UniRule"/>
</dbReference>
<gene>
    <name evidence="12" type="ORF">CALK_0256</name>
</gene>
<dbReference type="Proteomes" id="UP000017148">
    <property type="component" value="Unassembled WGS sequence"/>
</dbReference>
<evidence type="ECO:0000256" key="4">
    <source>
        <dbReference type="ARBA" id="ARBA00022741"/>
    </source>
</evidence>
<keyword evidence="4 10" id="KW-0547">Nucleotide-binding</keyword>
<dbReference type="InterPro" id="IPR029001">
    <property type="entry name" value="ITPase-like_fam"/>
</dbReference>
<dbReference type="NCBIfam" id="TIGR00042">
    <property type="entry name" value="RdgB/HAM1 family non-canonical purine NTP pyrophosphatase"/>
    <property type="match status" value="1"/>
</dbReference>
<name>U7D809_9BACT</name>
<dbReference type="GO" id="GO:0036220">
    <property type="term" value="F:ITP diphosphatase activity"/>
    <property type="evidence" value="ECO:0007669"/>
    <property type="project" value="UniProtKB-UniRule"/>
</dbReference>
<feature type="binding site" evidence="10">
    <location>
        <begin position="183"/>
        <end position="184"/>
    </location>
    <ligand>
        <name>substrate</name>
    </ligand>
</feature>
<dbReference type="GO" id="GO:0000166">
    <property type="term" value="F:nucleotide binding"/>
    <property type="evidence" value="ECO:0007669"/>
    <property type="project" value="UniProtKB-KW"/>
</dbReference>